<dbReference type="PANTHER" id="PTHR23303">
    <property type="entry name" value="CARBOXYPEPTIDASE REGULATORY REGION-CONTAINING"/>
    <property type="match status" value="1"/>
</dbReference>
<dbReference type="Pfam" id="PF23141">
    <property type="entry name" value="Ig_NOMO"/>
    <property type="match status" value="1"/>
</dbReference>
<dbReference type="InterPro" id="IPR056190">
    <property type="entry name" value="NOMO_5th"/>
</dbReference>
<dbReference type="InterPro" id="IPR056189">
    <property type="entry name" value="NOMO_3rd"/>
</dbReference>
<dbReference type="InterPro" id="IPR055074">
    <property type="entry name" value="NOMO1-3_2nd"/>
</dbReference>
<evidence type="ECO:0000259" key="14">
    <source>
        <dbReference type="Pfam" id="PF23193"/>
    </source>
</evidence>
<reference evidence="16" key="1">
    <citation type="journal article" date="2017" name="Toxicon">
        <title>Venom-gland transcriptomics and venom proteomics of the Hentz striped scorpion (Centruroides hentzi; Buthidae) reveal high toxin diversity in a harmless member of a lethal family.</title>
        <authorList>
            <person name="Ward M.J."/>
            <person name="Ellsworth S.A."/>
            <person name="Rokyta D.R."/>
        </authorList>
    </citation>
    <scope>NUCLEOTIDE SEQUENCE</scope>
    <source>
        <tissue evidence="16">Venom gland</tissue>
    </source>
</reference>
<dbReference type="InterPro" id="IPR051417">
    <property type="entry name" value="SDr/BOS_complex"/>
</dbReference>
<evidence type="ECO:0000256" key="5">
    <source>
        <dbReference type="ARBA" id="ARBA00022989"/>
    </source>
</evidence>
<feature type="signal peptide" evidence="8">
    <location>
        <begin position="1"/>
        <end position="21"/>
    </location>
</feature>
<dbReference type="SUPFAM" id="SSF49452">
    <property type="entry name" value="Starch-binding domain-like"/>
    <property type="match status" value="3"/>
</dbReference>
<evidence type="ECO:0000256" key="1">
    <source>
        <dbReference type="ARBA" id="ARBA00004115"/>
    </source>
</evidence>
<evidence type="ECO:0000259" key="12">
    <source>
        <dbReference type="Pfam" id="PF23141"/>
    </source>
</evidence>
<dbReference type="InterPro" id="IPR056319">
    <property type="entry name" value="NOMO_7th"/>
</dbReference>
<dbReference type="PANTHER" id="PTHR23303:SF14">
    <property type="entry name" value="BOS COMPLEX SUBUNIT NOMO1-RELATED"/>
    <property type="match status" value="1"/>
</dbReference>
<organism evidence="16">
    <name type="scientific">Centruroides hentzi</name>
    <dbReference type="NCBI Taxonomy" id="88313"/>
    <lineage>
        <taxon>Eukaryota</taxon>
        <taxon>Metazoa</taxon>
        <taxon>Ecdysozoa</taxon>
        <taxon>Arthropoda</taxon>
        <taxon>Chelicerata</taxon>
        <taxon>Arachnida</taxon>
        <taxon>Scorpiones</taxon>
        <taxon>Buthida</taxon>
        <taxon>Buthoidea</taxon>
        <taxon>Buthidae</taxon>
        <taxon>Centruroides</taxon>
    </lineage>
</organism>
<evidence type="ECO:0000259" key="10">
    <source>
        <dbReference type="Pfam" id="PF22902"/>
    </source>
</evidence>
<feature type="domain" description="NOMO third transthyretin-like" evidence="14">
    <location>
        <begin position="206"/>
        <end position="303"/>
    </location>
</feature>
<evidence type="ECO:0000256" key="7">
    <source>
        <dbReference type="SAM" id="MobiDB-lite"/>
    </source>
</evidence>
<dbReference type="GO" id="GO:0005789">
    <property type="term" value="C:endoplasmic reticulum membrane"/>
    <property type="evidence" value="ECO:0007669"/>
    <property type="project" value="UniProtKB-SubCell"/>
</dbReference>
<feature type="domain" description="NOMO seventh transthyretin-like" evidence="12">
    <location>
        <begin position="572"/>
        <end position="642"/>
    </location>
</feature>
<feature type="domain" description="NOMO-like ninth beta-sandwich" evidence="10">
    <location>
        <begin position="738"/>
        <end position="809"/>
    </location>
</feature>
<feature type="domain" description="NOMO second beta-sandwich" evidence="11">
    <location>
        <begin position="114"/>
        <end position="201"/>
    </location>
</feature>
<proteinExistence type="predicted"/>
<evidence type="ECO:0000259" key="9">
    <source>
        <dbReference type="Pfam" id="PF22898"/>
    </source>
</evidence>
<evidence type="ECO:0000256" key="6">
    <source>
        <dbReference type="ARBA" id="ARBA00023136"/>
    </source>
</evidence>
<dbReference type="Pfam" id="PF23194">
    <property type="entry name" value="NOMO_5th"/>
    <property type="match status" value="1"/>
</dbReference>
<keyword evidence="3 8" id="KW-0732">Signal</keyword>
<dbReference type="AlphaFoldDB" id="A0A2I9LPE9"/>
<evidence type="ECO:0000256" key="8">
    <source>
        <dbReference type="SAM" id="SignalP"/>
    </source>
</evidence>
<dbReference type="Pfam" id="PF22904">
    <property type="entry name" value="NOMO1-like_2nd"/>
    <property type="match status" value="1"/>
</dbReference>
<evidence type="ECO:0000259" key="11">
    <source>
        <dbReference type="Pfam" id="PF22904"/>
    </source>
</evidence>
<dbReference type="Pfam" id="PF22898">
    <property type="entry name" value="NOMO1-like_1st"/>
    <property type="match status" value="1"/>
</dbReference>
<dbReference type="InterPro" id="IPR056191">
    <property type="entry name" value="NOMO_12th"/>
</dbReference>
<dbReference type="InterPro" id="IPR055075">
    <property type="entry name" value="NOMO-like_N"/>
</dbReference>
<keyword evidence="5" id="KW-1133">Transmembrane helix</keyword>
<dbReference type="InterPro" id="IPR013783">
    <property type="entry name" value="Ig-like_fold"/>
</dbReference>
<feature type="chain" id="PRO_5014321691" evidence="8">
    <location>
        <begin position="22"/>
        <end position="1162"/>
    </location>
</feature>
<dbReference type="InterPro" id="IPR013784">
    <property type="entry name" value="Carb-bd-like_fold"/>
</dbReference>
<feature type="domain" description="NOMO C-terminal transthyretin-like" evidence="13">
    <location>
        <begin position="996"/>
        <end position="1088"/>
    </location>
</feature>
<evidence type="ECO:0000313" key="16">
    <source>
        <dbReference type="EMBL" id="MBW20253.1"/>
    </source>
</evidence>
<evidence type="ECO:0000259" key="13">
    <source>
        <dbReference type="Pfam" id="PF23192"/>
    </source>
</evidence>
<protein>
    <submittedName>
        <fullName evidence="16">Nodal modulator</fullName>
    </submittedName>
</protein>
<evidence type="ECO:0000259" key="15">
    <source>
        <dbReference type="Pfam" id="PF23194"/>
    </source>
</evidence>
<dbReference type="Pfam" id="PF22902">
    <property type="entry name" value="NOMO1-like_9th"/>
    <property type="match status" value="1"/>
</dbReference>
<dbReference type="GO" id="GO:0030246">
    <property type="term" value="F:carbohydrate binding"/>
    <property type="evidence" value="ECO:0007669"/>
    <property type="project" value="InterPro"/>
</dbReference>
<dbReference type="Gene3D" id="2.60.40.10">
    <property type="entry name" value="Immunoglobulins"/>
    <property type="match status" value="1"/>
</dbReference>
<dbReference type="Pfam" id="PF23193">
    <property type="entry name" value="NOMO_3rd"/>
    <property type="match status" value="1"/>
</dbReference>
<dbReference type="InterPro" id="IPR055073">
    <property type="entry name" value="NOMO1-like_9th"/>
</dbReference>
<accession>A0A2I9LPE9</accession>
<keyword evidence="4" id="KW-0256">Endoplasmic reticulum</keyword>
<evidence type="ECO:0000256" key="4">
    <source>
        <dbReference type="ARBA" id="ARBA00022824"/>
    </source>
</evidence>
<evidence type="ECO:0000256" key="3">
    <source>
        <dbReference type="ARBA" id="ARBA00022729"/>
    </source>
</evidence>
<keyword evidence="6" id="KW-0472">Membrane</keyword>
<comment type="subcellular location">
    <subcellularLocation>
        <location evidence="1">Endoplasmic reticulum membrane</location>
        <topology evidence="1">Single-pass type I membrane protein</topology>
    </subcellularLocation>
</comment>
<feature type="domain" description="NOMO fifth transthyretin-like" evidence="15">
    <location>
        <begin position="397"/>
        <end position="483"/>
    </location>
</feature>
<keyword evidence="2" id="KW-0812">Transmembrane</keyword>
<dbReference type="Pfam" id="PF23192">
    <property type="entry name" value="NOMO_12th"/>
    <property type="match status" value="1"/>
</dbReference>
<dbReference type="EMBL" id="GFWZ01000263">
    <property type="protein sequence ID" value="MBW20253.1"/>
    <property type="molecule type" value="Transcribed_RNA"/>
</dbReference>
<name>A0A2I9LPE9_9SCOR</name>
<feature type="domain" description="NOMO-like N-terminal beta-sandwich" evidence="9">
    <location>
        <begin position="28"/>
        <end position="112"/>
    </location>
</feature>
<evidence type="ECO:0000256" key="2">
    <source>
        <dbReference type="ARBA" id="ARBA00022692"/>
    </source>
</evidence>
<feature type="region of interest" description="Disordered" evidence="7">
    <location>
        <begin position="1141"/>
        <end position="1162"/>
    </location>
</feature>
<feature type="compositionally biased region" description="Basic residues" evidence="7">
    <location>
        <begin position="1152"/>
        <end position="1162"/>
    </location>
</feature>
<sequence>MNVFVIYCLIFVLSLFSTCLSDDILGCGGFVKSDVPIRYSRVEIKLYTKQGSLKYQTDCAPNNGYYLIPLYDKGDYVLKVEPPVGWSFEPSGVSLRVDGSSDPCSLGQDINFVFRGFSLSGKVVSKGTTDGPSGIHLALRKLKGETLQETLTEVNGKYTFLNVMPGNYLIEANHPTWSLEKSQISVTVTDDSVVIDKNIEVAGYDVTGQVISEGEPIKGVHFLLFTSVNQPLTQEIKGCKKEPIKSFARRLHLKFLCYVSSDDDGRFTFPSLPSGNYKLIPFYKGEYIEFDVHPSEIDFLVEQGSVIFHENFQVQGFSVSGKIVVTPGGKGISGAKIYLDGKEQATSQENGIYHLENMKTGMYKLEVKVPYVNFDPIVVKITPNTPQLPEVVAMEFSLCGEIMISQLPRKIDTGVPRRVSISWDKEEISILAEEDGKFCAFVKPGTYVIKPVVSSQEEEYGLKFSPTERRVTVLQEPVLSIRFVQYLGAIKGTVKCLQKCSNVQVLVTFIDGLYHKYIPVINNKFVINDLFPGKYEISALKEEWCWKRSKVEVTIESEDVSNVVLEQIGYHVTISPSHSTRIRVVYPSKSTHEMNVEKGISVHCFPEVGVYELTPVGCHVFQEKTISYDTENPSVLQLIATKHILTGIILSEENVSDIILTVNKHSNGDKEAEVLTLGPPQVKNGKVFSYKFAVWVQPYTNLDVEPSSGKLLFRPPMAQIHVLDDCMEEAFSFKGISGLFINGDIVPPLEDVKIEVKDDSDKVVANVRSDKLGKFSVGPLDSELSYEVSAEKEGYILKRLDKLGHFKAFKLAEVNVFVENESKEPLSGVLLSLSGGVDYRKNSVTQQNGQLSFLELSPGQYFLRPMLKEYQFVPSAKMIEVTEGATIKIKVSGKRVAFSCYGIVNSLTGEAEPGVIIEAVGAENSSCSLYQEEAVSEQDGSFRIRGLQPKCEYTVRLKMVPEVNQHIERATPKTQVIKIESSDVTGIRLIVFRHFNQMDVSGNVVTNQEYLHTLKVRLFGGDALDQAVHTITLGQNSFFQLPPLPLDNRTYMLRLDTSLPGASAQPDSTSVVFPANQSYRHFTLHFRPLPQAAEQEMTQGSLVALPLTLVVISLLYNYNKILPVVGQIFQTLINPARTVASGEGTAAEPAGGRRKTKPRKAQ</sequence>